<gene>
    <name evidence="1" type="ORF">ACFOSU_12050</name>
</gene>
<dbReference type="PANTHER" id="PTHR43881">
    <property type="entry name" value="GAMMA-GLUTAMYLTRANSPEPTIDASE (AFU_ORTHOLOGUE AFUA_4G13580)"/>
    <property type="match status" value="1"/>
</dbReference>
<dbReference type="Gene3D" id="3.60.20.40">
    <property type="match status" value="1"/>
</dbReference>
<dbReference type="Pfam" id="PF01019">
    <property type="entry name" value="G_glu_transpept"/>
    <property type="match status" value="1"/>
</dbReference>
<dbReference type="SUPFAM" id="SSF56235">
    <property type="entry name" value="N-terminal nucleophile aminohydrolases (Ntn hydrolases)"/>
    <property type="match status" value="1"/>
</dbReference>
<sequence>MIPFSQTNPYRSQRSATYARHGMVSATQPMAAQAGRDILARGGNAVDAAIATAAALTVVEPTSNGIGGDAFALVWIADAQGGGALHGLNASGRSPQSLTRQAVLDAGHEAMPRDGWIPVTVPGAPSAWAALAERFGRLDFAELLEPAIKLARYGFPVSPVISQMWQRAVATFNAEPRNSATAHWFETFAPHGDAPQPGDIFISEAHARTLDELAHTRCESFYRGDLARRIDEFSRQTGGYLRASDLADHRVEWVEPISTRYRGVDIWEIPPNGQGIIALMALNIVSGYGDLHARDDLTVLHRQCETMKLAYTDGHKYVAHAEHMRTPVDALLSAEYAATRRDLIGEHALDPFPGDPYSGGTVYFATADGDGNMVSFIQSNYHDFGSGIVVPDTGINLQDRGFGFTLEAGHDNTLAPGKKPFHTIIPGFMTRDGEPIGPFGVMGGFMQPQGHMQVVMNLLDFGLNPQAALDAPRWQWMGGRRIAVEQEYPPHLVRAMAERGHDMHVNHDSTRFGRGQIIIRDAATGVLCGGTEPRADSSIAVL</sequence>
<dbReference type="PANTHER" id="PTHR43881:SF1">
    <property type="entry name" value="GAMMA-GLUTAMYLTRANSPEPTIDASE (AFU_ORTHOLOGUE AFUA_4G13580)"/>
    <property type="match status" value="1"/>
</dbReference>
<proteinExistence type="predicted"/>
<dbReference type="RefSeq" id="WP_380689917.1">
    <property type="nucleotide sequence ID" value="NZ_JBHRSS010000004.1"/>
</dbReference>
<dbReference type="Proteomes" id="UP001595462">
    <property type="component" value="Unassembled WGS sequence"/>
</dbReference>
<accession>A0ABV7EPE2</accession>
<name>A0ABV7EPE2_9GAMM</name>
<dbReference type="EMBL" id="JBHRSS010000004">
    <property type="protein sequence ID" value="MFC3104617.1"/>
    <property type="molecule type" value="Genomic_DNA"/>
</dbReference>
<dbReference type="InterPro" id="IPR029055">
    <property type="entry name" value="Ntn_hydrolases_N"/>
</dbReference>
<organism evidence="1 2">
    <name type="scientific">Salinisphaera aquimarina</name>
    <dbReference type="NCBI Taxonomy" id="2094031"/>
    <lineage>
        <taxon>Bacteria</taxon>
        <taxon>Pseudomonadati</taxon>
        <taxon>Pseudomonadota</taxon>
        <taxon>Gammaproteobacteria</taxon>
        <taxon>Salinisphaerales</taxon>
        <taxon>Salinisphaeraceae</taxon>
        <taxon>Salinisphaera</taxon>
    </lineage>
</organism>
<dbReference type="InterPro" id="IPR043137">
    <property type="entry name" value="GGT_ssub_C"/>
</dbReference>
<dbReference type="PRINTS" id="PR01210">
    <property type="entry name" value="GGTRANSPTASE"/>
</dbReference>
<evidence type="ECO:0000313" key="2">
    <source>
        <dbReference type="Proteomes" id="UP001595462"/>
    </source>
</evidence>
<protein>
    <submittedName>
        <fullName evidence="1">Gamma-glutamyltransferase family protein</fullName>
    </submittedName>
</protein>
<evidence type="ECO:0000313" key="1">
    <source>
        <dbReference type="EMBL" id="MFC3104617.1"/>
    </source>
</evidence>
<keyword evidence="2" id="KW-1185">Reference proteome</keyword>
<reference evidence="2" key="1">
    <citation type="journal article" date="2019" name="Int. J. Syst. Evol. Microbiol.">
        <title>The Global Catalogue of Microorganisms (GCM) 10K type strain sequencing project: providing services to taxonomists for standard genome sequencing and annotation.</title>
        <authorList>
            <consortium name="The Broad Institute Genomics Platform"/>
            <consortium name="The Broad Institute Genome Sequencing Center for Infectious Disease"/>
            <person name="Wu L."/>
            <person name="Ma J."/>
        </authorList>
    </citation>
    <scope>NUCLEOTIDE SEQUENCE [LARGE SCALE GENOMIC DNA]</scope>
    <source>
        <strain evidence="2">KCTC 52640</strain>
    </source>
</reference>
<comment type="caution">
    <text evidence="1">The sequence shown here is derived from an EMBL/GenBank/DDBJ whole genome shotgun (WGS) entry which is preliminary data.</text>
</comment>
<dbReference type="Gene3D" id="1.10.246.230">
    <property type="match status" value="1"/>
</dbReference>
<dbReference type="InterPro" id="IPR052896">
    <property type="entry name" value="GGT-like_enzyme"/>
</dbReference>